<name>A0A1I7FUC8_9PROT</name>
<comment type="similarity">
    <text evidence="4">Belongs to the LptD family.</text>
</comment>
<dbReference type="Pfam" id="PF04453">
    <property type="entry name" value="LptD"/>
    <property type="match status" value="1"/>
</dbReference>
<dbReference type="HAMAP" id="MF_01411">
    <property type="entry name" value="LPS_assembly_LptD"/>
    <property type="match status" value="1"/>
</dbReference>
<evidence type="ECO:0000256" key="3">
    <source>
        <dbReference type="ARBA" id="ARBA00023237"/>
    </source>
</evidence>
<dbReference type="Proteomes" id="UP000183926">
    <property type="component" value="Unassembled WGS sequence"/>
</dbReference>
<feature type="domain" description="Organic solvent tolerance-like N-terminal" evidence="5">
    <location>
        <begin position="39"/>
        <end position="170"/>
    </location>
</feature>
<dbReference type="InterPro" id="IPR050218">
    <property type="entry name" value="LptD"/>
</dbReference>
<keyword evidence="1 4" id="KW-0732">Signal</keyword>
<evidence type="ECO:0000256" key="2">
    <source>
        <dbReference type="ARBA" id="ARBA00023136"/>
    </source>
</evidence>
<dbReference type="Pfam" id="PF03968">
    <property type="entry name" value="LptD_N"/>
    <property type="match status" value="1"/>
</dbReference>
<gene>
    <name evidence="4" type="primary">lptD</name>
    <name evidence="7" type="ORF">SAMN05216339_1028</name>
</gene>
<evidence type="ECO:0000313" key="8">
    <source>
        <dbReference type="Proteomes" id="UP000183926"/>
    </source>
</evidence>
<keyword evidence="3 4" id="KW-0998">Cell outer membrane</keyword>
<keyword evidence="2 4" id="KW-0472">Membrane</keyword>
<dbReference type="GO" id="GO:1990351">
    <property type="term" value="C:transporter complex"/>
    <property type="evidence" value="ECO:0007669"/>
    <property type="project" value="TreeGrafter"/>
</dbReference>
<dbReference type="EMBL" id="FPBL01000002">
    <property type="protein sequence ID" value="SFU39785.1"/>
    <property type="molecule type" value="Genomic_DNA"/>
</dbReference>
<evidence type="ECO:0000256" key="1">
    <source>
        <dbReference type="ARBA" id="ARBA00022729"/>
    </source>
</evidence>
<accession>A0A1I7FUC8</accession>
<proteinExistence type="inferred from homology"/>
<dbReference type="GO" id="GO:0009279">
    <property type="term" value="C:cell outer membrane"/>
    <property type="evidence" value="ECO:0007669"/>
    <property type="project" value="UniProtKB-SubCell"/>
</dbReference>
<dbReference type="Gene3D" id="2.60.450.10">
    <property type="entry name" value="Lipopolysaccharide (LPS) transport protein A like domain"/>
    <property type="match status" value="1"/>
</dbReference>
<reference evidence="7 8" key="1">
    <citation type="submission" date="2016-10" db="EMBL/GenBank/DDBJ databases">
        <authorList>
            <person name="de Groot N.N."/>
        </authorList>
    </citation>
    <scope>NUCLEOTIDE SEQUENCE [LARGE SCALE GENOMIC DNA]</scope>
    <source>
        <strain evidence="7 8">Nm24</strain>
    </source>
</reference>
<organism evidence="7 8">
    <name type="scientific">Nitrosomonas eutropha</name>
    <dbReference type="NCBI Taxonomy" id="916"/>
    <lineage>
        <taxon>Bacteria</taxon>
        <taxon>Pseudomonadati</taxon>
        <taxon>Pseudomonadota</taxon>
        <taxon>Betaproteobacteria</taxon>
        <taxon>Nitrosomonadales</taxon>
        <taxon>Nitrosomonadaceae</taxon>
        <taxon>Nitrosomonas</taxon>
    </lineage>
</organism>
<evidence type="ECO:0000259" key="5">
    <source>
        <dbReference type="Pfam" id="PF03968"/>
    </source>
</evidence>
<feature type="domain" description="LptD C-terminal" evidence="6">
    <location>
        <begin position="276"/>
        <end position="644"/>
    </location>
</feature>
<dbReference type="InterPro" id="IPR007543">
    <property type="entry name" value="LptD_C"/>
</dbReference>
<dbReference type="PANTHER" id="PTHR30189">
    <property type="entry name" value="LPS-ASSEMBLY PROTEIN"/>
    <property type="match status" value="1"/>
</dbReference>
<dbReference type="InterPro" id="IPR020889">
    <property type="entry name" value="LipoPS_assembly_LptD"/>
</dbReference>
<comment type="function">
    <text evidence="4">Together with LptE, is involved in the assembly of lipopolysaccharide (LPS) at the surface of the outer membrane.</text>
</comment>
<dbReference type="AlphaFoldDB" id="A0A1I7FUC8"/>
<comment type="caution">
    <text evidence="4">Lacks conserved residue(s) required for the propagation of feature annotation.</text>
</comment>
<sequence>MSLLSKLRLILYICLLLLLPLRFVNAEQLSGSGKSQPVHIEADRIDGHYQQEIEATGSVRMRRGDQTLSADRVKYYQDTEDVEVEGNALLERPDDTLWGTFLQMNLQTDIGKLRDPRYALKGGSGRGSGNLLLLEGENHYRIKKARYTTCPEDNHDWYILADDLEIDNEKKVGTARHASIQFKDVPILYLPWMNFSFSKERKTGFLSPIMGNTSRSGVEVSVPFYWNIAPNYDATITPRLMSRRGVMLDNEFRYIGKGLGGRLQFDYLPNDLVTDTTRYGLQFNHAQFLGSGWFGALNYNRVSDHNYFRDLGNNILFTSQVNLLQQATASYFSDLGRNGMLTFSTLVQQFQTVQDPRAPIISPFKILPRFTLNAVKSNVYGLDFDLASSFTYFSHPTLPHGLRFTAFPSVALPLENSFGFIRPRVGLHYTKYDLNTPAFPGANDKHLDRSVPIFSLDSGVVLERDMTLGGGNFIQTLEPRVFYTYIPYREQRLLPNFDSAEMDFSFAQLFMEKRFSGEDRINDANEITLAMSSRLIHSATGNERLRFSVGQRIRFSDRRVLLTSPQVTRAGSDFIAELSGSLAQHFKTDAGIQLNQNNLLIEKIRTGISYNPAPGQIVNAGYRFTRDILEQVDLSTQWPFLKKWQGFAAINYSLKNDKLLAGLLGLEYNACCWSLRLVASRFTTATQKTSTNIFVQLELNDLMRIGTNPIRVLQQSIPGYVRTDLQ</sequence>
<evidence type="ECO:0000313" key="7">
    <source>
        <dbReference type="EMBL" id="SFU39785.1"/>
    </source>
</evidence>
<evidence type="ECO:0000259" key="6">
    <source>
        <dbReference type="Pfam" id="PF04453"/>
    </source>
</evidence>
<dbReference type="InterPro" id="IPR005653">
    <property type="entry name" value="OstA-like_N"/>
</dbReference>
<dbReference type="OrthoDB" id="9760225at2"/>
<comment type="subcellular location">
    <subcellularLocation>
        <location evidence="4">Cell outer membrane</location>
    </subcellularLocation>
</comment>
<dbReference type="PANTHER" id="PTHR30189:SF1">
    <property type="entry name" value="LPS-ASSEMBLY PROTEIN LPTD"/>
    <property type="match status" value="1"/>
</dbReference>
<evidence type="ECO:0000256" key="4">
    <source>
        <dbReference type="HAMAP-Rule" id="MF_01411"/>
    </source>
</evidence>
<dbReference type="GO" id="GO:0043165">
    <property type="term" value="P:Gram-negative-bacterium-type cell outer membrane assembly"/>
    <property type="evidence" value="ECO:0007669"/>
    <property type="project" value="UniProtKB-UniRule"/>
</dbReference>
<dbReference type="RefSeq" id="WP_074926854.1">
    <property type="nucleotide sequence ID" value="NZ_FPBL01000002.1"/>
</dbReference>
<protein>
    <recommendedName>
        <fullName evidence="4">LPS-assembly protein LptD</fullName>
    </recommendedName>
</protein>
<dbReference type="GO" id="GO:0015920">
    <property type="term" value="P:lipopolysaccharide transport"/>
    <property type="evidence" value="ECO:0007669"/>
    <property type="project" value="InterPro"/>
</dbReference>
<comment type="subunit">
    <text evidence="4">Component of the lipopolysaccharide transport and assembly complex. Interacts with LptE and LptA.</text>
</comment>